<sequence length="1386" mass="159615">MGMFEKVEVLRQALVKINGNKPLEISRDGLSDTQFSQKQFVNPALLPKGTDTSTEEIATHRELELYSDMVMQAVWNIAAVTTGYLAAYNNKDTIKEAFRFLDQETWVPKIVDERTYQIGKALSEFLTAVIDEDLASLPESVPIVGKIREPAQNNLIPLRDDLAIRLKNYELHSPKHAAEVGACMKIVVQRKKELDDKCKEFFDGLKQVENFVGEAEWLLKDNLMDRKKLREIIRMAEEQPDKRRQAQKAYVDILDNWKLENQQEFEINGKKRKLPDTIESSLVLANLYGHPMPSEIVLPEWMKIFNSSRSIDSFKEDIQVSLDERYKRFFRVANQENLLEKMAKIKGKAEEQLIKAEEVFKEIQPYVDQLDQALVQVLSSTREVPEFYSAKEEPKDSATCEKMIEGLKEYLKVFQAEIDDAHEHFEENNPPQERMVGELYDKAYKLAMRDAKGHLLEKKEQKVAEIRNSIQKLQVKQNELAQAELLASNEQRASRLQQLGQVISERFAASTEARTNATRKRFALVRFTEDFYRPEVKKIDGRYEPRMQKLEEQLGIKREEVCEQTYDSMKDQARERRAFLEDAKKALIAYHQALANNPSAIYFPTKEIPQNLFKKYLEIGEDEAINNWIDGMYKRVADATGIWGSWNAAKNNLGHYTTLMGPSSYQLDLQHIEEVVAVKLAQIDEELKIDITEKYSPQPQIEYLGEDNLYALQRKHRLKELTEEKAGKIAELNEKLRAHELRHAQADVRQVLVRMQHEQALIENNAFVLDCKLSDVEKAAHATLRELNAELEALDSDEKALEYWAKVEKKVKELDIEMMLDTAKSYRESSANAIQREVKDGLSAKLDEWSEHATKGIVRKAEARVTQFTEELPKDLQELKEKTHLHFNKLLAQKEGFEKNRAELKVQINNKIINLELSKVKYDISQLLKRADAVAGFETQEKLLADIIVFEDRVEARLQELDNNKDKSVQDSLLATRNELTLLTEAKNKLQLNLLKDISNEAANLSKTSEELSSANCETRTQWAQAITNFEEKIKTAMESLQKSALPELQTVEDNLQELQRIKIVIPELNNLEDILTGFKELAEKENELTWKKVAPVLELSKKLQALTEDSVTTLAKATVATGDHPAVSAKGEQIEQARKGFEQFQKRCAEISSETLYKEVLAEANALKARISVLESLPYHQRDRKQLQKDLIAFLKSALIDSWNEIEKSSLDSNLVGSLGNILDYFKTITQMPSENTAVAEVKFEDARDYLEEKYFGKKTTDNKFTGHFGDYLNAREKEFWFRDMASSFVALFFGCVGYKTEAQLRTDYLSELKVAFQNYKEDPDNYEALCTKIKDGEKFKPRTKEDGAEYDKTLQSHLATFKTEVETIHKQNIYTEEERIQMSM</sequence>
<feature type="coiled-coil region" evidence="1">
    <location>
        <begin position="718"/>
        <end position="749"/>
    </location>
</feature>
<keyword evidence="1" id="KW-0175">Coiled coil</keyword>
<dbReference type="RefSeq" id="WP_275089442.1">
    <property type="nucleotide sequence ID" value="NZ_CP119078.1"/>
</dbReference>
<evidence type="ECO:0000313" key="3">
    <source>
        <dbReference type="Proteomes" id="UP001222087"/>
    </source>
</evidence>
<dbReference type="Proteomes" id="UP001222087">
    <property type="component" value="Chromosome"/>
</dbReference>
<gene>
    <name evidence="2" type="ORF">PXX05_02320</name>
</gene>
<evidence type="ECO:0000256" key="1">
    <source>
        <dbReference type="SAM" id="Coils"/>
    </source>
</evidence>
<name>A0ABY8ATW1_9GAMM</name>
<feature type="coiled-coil region" evidence="1">
    <location>
        <begin position="456"/>
        <end position="493"/>
    </location>
</feature>
<organism evidence="2 3">
    <name type="scientific">Legionella cardiaca</name>
    <dbReference type="NCBI Taxonomy" id="1071983"/>
    <lineage>
        <taxon>Bacteria</taxon>
        <taxon>Pseudomonadati</taxon>
        <taxon>Pseudomonadota</taxon>
        <taxon>Gammaproteobacteria</taxon>
        <taxon>Legionellales</taxon>
        <taxon>Legionellaceae</taxon>
        <taxon>Legionella</taxon>
    </lineage>
</organism>
<dbReference type="EMBL" id="CP119078">
    <property type="protein sequence ID" value="WED43631.1"/>
    <property type="molecule type" value="Genomic_DNA"/>
</dbReference>
<reference evidence="2 3" key="1">
    <citation type="submission" date="2023-02" db="EMBL/GenBank/DDBJ databases">
        <title>Genome Sequence of L. cardiaca H63T.</title>
        <authorList>
            <person name="Lopez A.E."/>
            <person name="Cianciotto N.P."/>
        </authorList>
    </citation>
    <scope>NUCLEOTIDE SEQUENCE [LARGE SCALE GENOMIC DNA]</scope>
    <source>
        <strain evidence="2 3">H63</strain>
    </source>
</reference>
<keyword evidence="3" id="KW-1185">Reference proteome</keyword>
<evidence type="ECO:0000313" key="2">
    <source>
        <dbReference type="EMBL" id="WED43631.1"/>
    </source>
</evidence>
<accession>A0ABY8ATW1</accession>
<protein>
    <submittedName>
        <fullName evidence="2">Uncharacterized protein</fullName>
    </submittedName>
</protein>
<proteinExistence type="predicted"/>
<feature type="coiled-coil region" evidence="1">
    <location>
        <begin position="332"/>
        <end position="359"/>
    </location>
</feature>